<protein>
    <recommendedName>
        <fullName evidence="3">DUF523 domain-containing protein</fullName>
    </recommendedName>
</protein>
<dbReference type="EMBL" id="CAJHOE010000001">
    <property type="protein sequence ID" value="CAD7287196.1"/>
    <property type="molecule type" value="Genomic_DNA"/>
</dbReference>
<evidence type="ECO:0000313" key="1">
    <source>
        <dbReference type="EMBL" id="CAD7287196.1"/>
    </source>
</evidence>
<keyword evidence="2" id="KW-1185">Reference proteome</keyword>
<dbReference type="Proteomes" id="UP000789359">
    <property type="component" value="Unassembled WGS sequence"/>
</dbReference>
<dbReference type="Pfam" id="PF04463">
    <property type="entry name" value="2-thiour_desulf"/>
    <property type="match status" value="1"/>
</dbReference>
<comment type="caution">
    <text evidence="1">The sequence shown here is derived from an EMBL/GenBank/DDBJ whole genome shotgun (WGS) entry which is preliminary data.</text>
</comment>
<name>A0ABN7K3Q1_9BACT</name>
<evidence type="ECO:0008006" key="3">
    <source>
        <dbReference type="Google" id="ProtNLM"/>
    </source>
</evidence>
<accession>A0ABN7K3Q1</accession>
<gene>
    <name evidence="1" type="ORF">LMG8286_00827</name>
</gene>
<reference evidence="1 2" key="1">
    <citation type="submission" date="2020-11" db="EMBL/GenBank/DDBJ databases">
        <authorList>
            <person name="Peeters C."/>
        </authorList>
    </citation>
    <scope>NUCLEOTIDE SEQUENCE [LARGE SCALE GENOMIC DNA]</scope>
    <source>
        <strain evidence="1 2">LMG 8286</strain>
    </source>
</reference>
<dbReference type="InterPro" id="IPR007553">
    <property type="entry name" value="2-thiour_desulf"/>
</dbReference>
<evidence type="ECO:0000313" key="2">
    <source>
        <dbReference type="Proteomes" id="UP000789359"/>
    </source>
</evidence>
<proteinExistence type="predicted"/>
<organism evidence="1 2">
    <name type="scientific">Campylobacter suis</name>
    <dbReference type="NCBI Taxonomy" id="2790657"/>
    <lineage>
        <taxon>Bacteria</taxon>
        <taxon>Pseudomonadati</taxon>
        <taxon>Campylobacterota</taxon>
        <taxon>Epsilonproteobacteria</taxon>
        <taxon>Campylobacterales</taxon>
        <taxon>Campylobacteraceae</taxon>
        <taxon>Campylobacter</taxon>
    </lineage>
</organism>
<sequence length="69" mass="7450">MGAKICVNIAQQNGCKIAILKERSPSCGVYQIYDGSFGKRLIVGQGLTTKKLSAVGIKIYSEDEICKVI</sequence>